<dbReference type="STRING" id="133381.A0A2T9ZJE0"/>
<keyword evidence="2" id="KW-1185">Reference proteome</keyword>
<dbReference type="Proteomes" id="UP000245609">
    <property type="component" value="Unassembled WGS sequence"/>
</dbReference>
<comment type="caution">
    <text evidence="1">The sequence shown here is derived from an EMBL/GenBank/DDBJ whole genome shotgun (WGS) entry which is preliminary data.</text>
</comment>
<organism evidence="1 2">
    <name type="scientific">Smittium megazygosporum</name>
    <dbReference type="NCBI Taxonomy" id="133381"/>
    <lineage>
        <taxon>Eukaryota</taxon>
        <taxon>Fungi</taxon>
        <taxon>Fungi incertae sedis</taxon>
        <taxon>Zoopagomycota</taxon>
        <taxon>Kickxellomycotina</taxon>
        <taxon>Harpellomycetes</taxon>
        <taxon>Harpellales</taxon>
        <taxon>Legeriomycetaceae</taxon>
        <taxon>Smittium</taxon>
    </lineage>
</organism>
<reference evidence="1 2" key="1">
    <citation type="journal article" date="2018" name="MBio">
        <title>Comparative Genomics Reveals the Core Gene Toolbox for the Fungus-Insect Symbiosis.</title>
        <authorList>
            <person name="Wang Y."/>
            <person name="Stata M."/>
            <person name="Wang W."/>
            <person name="Stajich J.E."/>
            <person name="White M.M."/>
            <person name="Moncalvo J.M."/>
        </authorList>
    </citation>
    <scope>NUCLEOTIDE SEQUENCE [LARGE SCALE GENOMIC DNA]</scope>
    <source>
        <strain evidence="1 2">SC-DP-2</strain>
    </source>
</reference>
<dbReference type="CDD" id="cd01838">
    <property type="entry name" value="Isoamyl_acetate_hydrolase_like"/>
    <property type="match status" value="1"/>
</dbReference>
<name>A0A2T9ZJE0_9FUNG</name>
<dbReference type="PANTHER" id="PTHR14209">
    <property type="entry name" value="ISOAMYL ACETATE-HYDROLYZING ESTERASE 1"/>
    <property type="match status" value="1"/>
</dbReference>
<dbReference type="InterPro" id="IPR045136">
    <property type="entry name" value="Iah1-like"/>
</dbReference>
<evidence type="ECO:0000313" key="2">
    <source>
        <dbReference type="Proteomes" id="UP000245609"/>
    </source>
</evidence>
<gene>
    <name evidence="1" type="ORF">BB560_000785</name>
</gene>
<evidence type="ECO:0000313" key="1">
    <source>
        <dbReference type="EMBL" id="PVV04704.1"/>
    </source>
</evidence>
<dbReference type="InterPro" id="IPR001087">
    <property type="entry name" value="GDSL"/>
</dbReference>
<sequence length="294" mass="32921">MPISYSYSNDIFLTFGDSITQYGMNPAISGWVATLAFEYTRKLDVVHRGLSGYNTRWAKKILPNLLPKTKSYQSNTPPKVEIDRSSFDSVIKSELGNHSPARIKLMTIFFGANDASDPTFFQHVPLEEYTSNLEYMINLIYDPSSEYYSPETKIILITPPTLNDDMWDKTLKSAGYSGKNRSNVITKQYADACIEIGNKFSIPVVNLWQAFTDTAESLKNKTDQTSFPPGCTTDTSSSIFGYDQLLIDGLHPNAKGNTLISELVLETINSHYPELSPSNLVELLPSWAEIPDLL</sequence>
<proteinExistence type="predicted"/>
<accession>A0A2T9ZJE0</accession>
<dbReference type="SUPFAM" id="SSF52266">
    <property type="entry name" value="SGNH hydrolase"/>
    <property type="match status" value="1"/>
</dbReference>
<dbReference type="GO" id="GO:0016788">
    <property type="term" value="F:hydrolase activity, acting on ester bonds"/>
    <property type="evidence" value="ECO:0007669"/>
    <property type="project" value="InterPro"/>
</dbReference>
<dbReference type="InterPro" id="IPR036514">
    <property type="entry name" value="SGNH_hydro_sf"/>
</dbReference>
<dbReference type="Pfam" id="PF00657">
    <property type="entry name" value="Lipase_GDSL"/>
    <property type="match status" value="1"/>
</dbReference>
<dbReference type="Gene3D" id="3.40.50.1110">
    <property type="entry name" value="SGNH hydrolase"/>
    <property type="match status" value="1"/>
</dbReference>
<dbReference type="EMBL" id="MBFS01000089">
    <property type="protein sequence ID" value="PVV04704.1"/>
    <property type="molecule type" value="Genomic_DNA"/>
</dbReference>
<dbReference type="AlphaFoldDB" id="A0A2T9ZJE0"/>
<protein>
    <submittedName>
        <fullName evidence="1">Uncharacterized protein</fullName>
    </submittedName>
</protein>
<dbReference type="OrthoDB" id="671439at2759"/>
<dbReference type="PANTHER" id="PTHR14209:SF19">
    <property type="entry name" value="ISOAMYL ACETATE-HYDROLYZING ESTERASE 1 HOMOLOG"/>
    <property type="match status" value="1"/>
</dbReference>